<dbReference type="InterPro" id="IPR050504">
    <property type="entry name" value="IgSF_BTN/MOG"/>
</dbReference>
<evidence type="ECO:0000313" key="7">
    <source>
        <dbReference type="Ensembl" id="ENSSLUP00000043280.1"/>
    </source>
</evidence>
<dbReference type="GO" id="GO:0050852">
    <property type="term" value="P:T cell receptor signaling pathway"/>
    <property type="evidence" value="ECO:0007669"/>
    <property type="project" value="TreeGrafter"/>
</dbReference>
<evidence type="ECO:0000256" key="3">
    <source>
        <dbReference type="ARBA" id="ARBA00023319"/>
    </source>
</evidence>
<dbReference type="Pfam" id="PF07679">
    <property type="entry name" value="I-set"/>
    <property type="match status" value="1"/>
</dbReference>
<dbReference type="InterPro" id="IPR003599">
    <property type="entry name" value="Ig_sub"/>
</dbReference>
<dbReference type="GO" id="GO:0009897">
    <property type="term" value="C:external side of plasma membrane"/>
    <property type="evidence" value="ECO:0007669"/>
    <property type="project" value="TreeGrafter"/>
</dbReference>
<evidence type="ECO:0000256" key="1">
    <source>
        <dbReference type="ARBA" id="ARBA00004370"/>
    </source>
</evidence>
<dbReference type="InterPro" id="IPR013098">
    <property type="entry name" value="Ig_I-set"/>
</dbReference>
<proteinExistence type="predicted"/>
<dbReference type="Pfam" id="PF07686">
    <property type="entry name" value="V-set"/>
    <property type="match status" value="2"/>
</dbReference>
<dbReference type="SMART" id="SM00406">
    <property type="entry name" value="IGv"/>
    <property type="match status" value="2"/>
</dbReference>
<dbReference type="Gene3D" id="2.60.40.10">
    <property type="entry name" value="Immunoglobulins"/>
    <property type="match status" value="3"/>
</dbReference>
<reference evidence="7" key="1">
    <citation type="submission" date="2025-08" db="UniProtKB">
        <authorList>
            <consortium name="Ensembl"/>
        </authorList>
    </citation>
    <scope>IDENTIFICATION</scope>
</reference>
<dbReference type="SMART" id="SM00409">
    <property type="entry name" value="IG"/>
    <property type="match status" value="3"/>
</dbReference>
<comment type="subcellular location">
    <subcellularLocation>
        <location evidence="1">Membrane</location>
    </subcellularLocation>
</comment>
<keyword evidence="5" id="KW-0732">Signal</keyword>
<dbReference type="SUPFAM" id="SSF48726">
    <property type="entry name" value="Immunoglobulin"/>
    <property type="match status" value="3"/>
</dbReference>
<accession>A0A8D0D6Y7</accession>
<keyword evidence="8" id="KW-1185">Reference proteome</keyword>
<evidence type="ECO:0000256" key="5">
    <source>
        <dbReference type="SAM" id="SignalP"/>
    </source>
</evidence>
<dbReference type="PANTHER" id="PTHR24100">
    <property type="entry name" value="BUTYROPHILIN"/>
    <property type="match status" value="1"/>
</dbReference>
<evidence type="ECO:0000256" key="2">
    <source>
        <dbReference type="ARBA" id="ARBA00023136"/>
    </source>
</evidence>
<feature type="chain" id="PRO_5034913989" description="Ig-like domain-containing protein" evidence="5">
    <location>
        <begin position="22"/>
        <end position="411"/>
    </location>
</feature>
<dbReference type="GeneTree" id="ENSGT01010000228435"/>
<feature type="domain" description="Ig-like" evidence="6">
    <location>
        <begin position="33"/>
        <end position="122"/>
    </location>
</feature>
<dbReference type="InterPro" id="IPR007110">
    <property type="entry name" value="Ig-like_dom"/>
</dbReference>
<organism evidence="7 8">
    <name type="scientific">Sander lucioperca</name>
    <name type="common">Pike-perch</name>
    <name type="synonym">Perca lucioperca</name>
    <dbReference type="NCBI Taxonomy" id="283035"/>
    <lineage>
        <taxon>Eukaryota</taxon>
        <taxon>Metazoa</taxon>
        <taxon>Chordata</taxon>
        <taxon>Craniata</taxon>
        <taxon>Vertebrata</taxon>
        <taxon>Euteleostomi</taxon>
        <taxon>Actinopterygii</taxon>
        <taxon>Neopterygii</taxon>
        <taxon>Teleostei</taxon>
        <taxon>Neoteleostei</taxon>
        <taxon>Acanthomorphata</taxon>
        <taxon>Eupercaria</taxon>
        <taxon>Perciformes</taxon>
        <taxon>Percoidei</taxon>
        <taxon>Percidae</taxon>
        <taxon>Luciopercinae</taxon>
        <taxon>Sander</taxon>
    </lineage>
</organism>
<dbReference type="Ensembl" id="ENSSLUT00000044656.1">
    <property type="protein sequence ID" value="ENSSLUP00000043280.1"/>
    <property type="gene ID" value="ENSSLUG00000019206.1"/>
</dbReference>
<dbReference type="InterPro" id="IPR013106">
    <property type="entry name" value="Ig_V-set"/>
</dbReference>
<reference evidence="7" key="2">
    <citation type="submission" date="2025-09" db="UniProtKB">
        <authorList>
            <consortium name="Ensembl"/>
        </authorList>
    </citation>
    <scope>IDENTIFICATION</scope>
</reference>
<dbReference type="GO" id="GO:0005102">
    <property type="term" value="F:signaling receptor binding"/>
    <property type="evidence" value="ECO:0007669"/>
    <property type="project" value="TreeGrafter"/>
</dbReference>
<feature type="signal peptide" evidence="5">
    <location>
        <begin position="1"/>
        <end position="21"/>
    </location>
</feature>
<evidence type="ECO:0000256" key="4">
    <source>
        <dbReference type="SAM" id="Phobius"/>
    </source>
</evidence>
<keyword evidence="2 4" id="KW-0472">Membrane</keyword>
<name>A0A8D0D6Y7_SANLU</name>
<keyword evidence="4" id="KW-1133">Transmembrane helix</keyword>
<dbReference type="CDD" id="cd00096">
    <property type="entry name" value="Ig"/>
    <property type="match status" value="1"/>
</dbReference>
<protein>
    <recommendedName>
        <fullName evidence="6">Ig-like domain-containing protein</fullName>
    </recommendedName>
</protein>
<dbReference type="PROSITE" id="PS50835">
    <property type="entry name" value="IG_LIKE"/>
    <property type="match status" value="3"/>
</dbReference>
<feature type="domain" description="Ig-like" evidence="6">
    <location>
        <begin position="143"/>
        <end position="223"/>
    </location>
</feature>
<feature type="transmembrane region" description="Helical" evidence="4">
    <location>
        <begin position="239"/>
        <end position="261"/>
    </location>
</feature>
<sequence length="411" mass="46479">MKLLLDLLCLCLLCLTGKTLCDKIEPKVITMKEDSDVMLPCSLSTEENIESKFFDWKKVAQKDDGLKEVFLYDSGIHYNNGLDGQSEEFKGRVSHFQDELKHGNASIIIRNTKISDIGEYTCAFPRLQPPQTFYIELVVGSAPKPSITSLKETKDWRLLQCEVHGDPKPEVEWQDSDGNILNAEKPQVTIKRGLFSITLNTTVTKSDRYRCVATQEKISHQVSAETDVYIHGSGLSTGWNIALVLLLLLLLVAGVLAVLVYKGCITLNCNKGPKVIKVEEGRDVILPCSLWTKKDIRSTQFIWQKTYDDQKVFLYDKGVLYSDGCPGQSEQFKGRVSHFPDELKQGNASITIRNMTRADSGDYRCSFPLIQKHQMFYIKLVVGEYFDERVKDVLSFKDWSLVSTLLSSCCI</sequence>
<dbReference type="PANTHER" id="PTHR24100:SF151">
    <property type="entry name" value="ICOS LIGAND"/>
    <property type="match status" value="1"/>
</dbReference>
<dbReference type="AlphaFoldDB" id="A0A8D0D6Y7"/>
<dbReference type="InterPro" id="IPR013783">
    <property type="entry name" value="Ig-like_fold"/>
</dbReference>
<feature type="domain" description="Ig-like" evidence="6">
    <location>
        <begin position="278"/>
        <end position="365"/>
    </location>
</feature>
<evidence type="ECO:0000313" key="8">
    <source>
        <dbReference type="Proteomes" id="UP000694568"/>
    </source>
</evidence>
<dbReference type="GO" id="GO:0001817">
    <property type="term" value="P:regulation of cytokine production"/>
    <property type="evidence" value="ECO:0007669"/>
    <property type="project" value="TreeGrafter"/>
</dbReference>
<dbReference type="Proteomes" id="UP000694568">
    <property type="component" value="Unplaced"/>
</dbReference>
<keyword evidence="3" id="KW-0393">Immunoglobulin domain</keyword>
<dbReference type="InterPro" id="IPR036179">
    <property type="entry name" value="Ig-like_dom_sf"/>
</dbReference>
<keyword evidence="4" id="KW-0812">Transmembrane</keyword>
<evidence type="ECO:0000259" key="6">
    <source>
        <dbReference type="PROSITE" id="PS50835"/>
    </source>
</evidence>